<dbReference type="CDD" id="cd02440">
    <property type="entry name" value="AdoMet_MTases"/>
    <property type="match status" value="1"/>
</dbReference>
<dbReference type="InterPro" id="IPR013216">
    <property type="entry name" value="Methyltransf_11"/>
</dbReference>
<dbReference type="GO" id="GO:0032259">
    <property type="term" value="P:methylation"/>
    <property type="evidence" value="ECO:0007669"/>
    <property type="project" value="UniProtKB-KW"/>
</dbReference>
<reference evidence="2 3" key="1">
    <citation type="journal article" date="2021" name="Mar. Drugs">
        <title>Genome Reduction and Secondary Metabolism of the Marine Sponge-Associated Cyanobacterium Leptothoe.</title>
        <authorList>
            <person name="Konstantinou D."/>
            <person name="Popin R.V."/>
            <person name="Fewer D.P."/>
            <person name="Sivonen K."/>
            <person name="Gkelis S."/>
        </authorList>
    </citation>
    <scope>NUCLEOTIDE SEQUENCE [LARGE SCALE GENOMIC DNA]</scope>
    <source>
        <strain evidence="2 3">TAU-MAC 1615</strain>
    </source>
</reference>
<dbReference type="EMBL" id="JADOER010000014">
    <property type="protein sequence ID" value="MBT9313610.1"/>
    <property type="molecule type" value="Genomic_DNA"/>
</dbReference>
<protein>
    <submittedName>
        <fullName evidence="2">Class I SAM-dependent methyltransferase</fullName>
    </submittedName>
</protein>
<keyword evidence="2" id="KW-0489">Methyltransferase</keyword>
<accession>A0ABS5Y716</accession>
<name>A0ABS5Y716_9CYAN</name>
<gene>
    <name evidence="2" type="ORF">IXB28_15460</name>
</gene>
<keyword evidence="2" id="KW-0808">Transferase</keyword>
<proteinExistence type="predicted"/>
<dbReference type="SUPFAM" id="SSF53335">
    <property type="entry name" value="S-adenosyl-L-methionine-dependent methyltransferases"/>
    <property type="match status" value="1"/>
</dbReference>
<dbReference type="GO" id="GO:0008168">
    <property type="term" value="F:methyltransferase activity"/>
    <property type="evidence" value="ECO:0007669"/>
    <property type="project" value="UniProtKB-KW"/>
</dbReference>
<dbReference type="Pfam" id="PF08241">
    <property type="entry name" value="Methyltransf_11"/>
    <property type="match status" value="1"/>
</dbReference>
<dbReference type="InterPro" id="IPR029063">
    <property type="entry name" value="SAM-dependent_MTases_sf"/>
</dbReference>
<organism evidence="2 3">
    <name type="scientific">Leptothoe kymatousa TAU-MAC 1615</name>
    <dbReference type="NCBI Taxonomy" id="2364775"/>
    <lineage>
        <taxon>Bacteria</taxon>
        <taxon>Bacillati</taxon>
        <taxon>Cyanobacteriota</taxon>
        <taxon>Cyanophyceae</taxon>
        <taxon>Nodosilineales</taxon>
        <taxon>Cymatolegaceae</taxon>
        <taxon>Leptothoe</taxon>
        <taxon>Leptothoe kymatousa</taxon>
    </lineage>
</organism>
<dbReference type="PANTHER" id="PTHR42912">
    <property type="entry name" value="METHYLTRANSFERASE"/>
    <property type="match status" value="1"/>
</dbReference>
<dbReference type="PANTHER" id="PTHR42912:SF80">
    <property type="entry name" value="METHYLTRANSFERASE DOMAIN-CONTAINING PROTEIN"/>
    <property type="match status" value="1"/>
</dbReference>
<keyword evidence="3" id="KW-1185">Reference proteome</keyword>
<dbReference type="Gene3D" id="3.40.50.150">
    <property type="entry name" value="Vaccinia Virus protein VP39"/>
    <property type="match status" value="1"/>
</dbReference>
<sequence>MGFIKPAQGSTTPSKITYRSLKRSHSVGDTTKPNWAGDDFLSRFVNLLIQTKPIYSVMKSQARQVLVKTAEKNGIQWRENYQQLADSGVQQTLADITNPDITYPDYYQVPFHAYDAGNLCWPAAFEAESATYSMALRVWPQEDLTWEAAQDRLRSSFHKVLAQYGPTQVNDILDIGCSVGISTRALHSYYGKIQNHPVRTVGLDLSPYMLSVAKLQDKDQQVSQWLHAKAENTGLPDASFDLITLQFVVHELPREITQAIFQEAQRLLRPGGCLAIVDNNPQSSVIQNLPPVLFTLMKSTEPWSDDYYTFDLEAALTQSGFEHLVTVESDPRHRTLIGRKGK</sequence>
<evidence type="ECO:0000313" key="3">
    <source>
        <dbReference type="Proteomes" id="UP001196661"/>
    </source>
</evidence>
<dbReference type="Proteomes" id="UP001196661">
    <property type="component" value="Unassembled WGS sequence"/>
</dbReference>
<comment type="caution">
    <text evidence="2">The sequence shown here is derived from an EMBL/GenBank/DDBJ whole genome shotgun (WGS) entry which is preliminary data.</text>
</comment>
<dbReference type="InterPro" id="IPR050508">
    <property type="entry name" value="Methyltransf_Superfamily"/>
</dbReference>
<evidence type="ECO:0000259" key="1">
    <source>
        <dbReference type="Pfam" id="PF08241"/>
    </source>
</evidence>
<feature type="domain" description="Methyltransferase type 11" evidence="1">
    <location>
        <begin position="173"/>
        <end position="276"/>
    </location>
</feature>
<evidence type="ECO:0000313" key="2">
    <source>
        <dbReference type="EMBL" id="MBT9313610.1"/>
    </source>
</evidence>